<dbReference type="InterPro" id="IPR005119">
    <property type="entry name" value="LysR_subst-bd"/>
</dbReference>
<evidence type="ECO:0000259" key="5">
    <source>
        <dbReference type="PROSITE" id="PS50931"/>
    </source>
</evidence>
<evidence type="ECO:0000256" key="3">
    <source>
        <dbReference type="ARBA" id="ARBA00023125"/>
    </source>
</evidence>
<dbReference type="PRINTS" id="PR00039">
    <property type="entry name" value="HTHLYSR"/>
</dbReference>
<dbReference type="FunFam" id="1.10.10.10:FF:000001">
    <property type="entry name" value="LysR family transcriptional regulator"/>
    <property type="match status" value="1"/>
</dbReference>
<accession>A0A1W2AIF3</accession>
<dbReference type="GO" id="GO:0003677">
    <property type="term" value="F:DNA binding"/>
    <property type="evidence" value="ECO:0007669"/>
    <property type="project" value="UniProtKB-KW"/>
</dbReference>
<dbReference type="EMBL" id="FWXR01000004">
    <property type="protein sequence ID" value="SMC60485.1"/>
    <property type="molecule type" value="Genomic_DNA"/>
</dbReference>
<keyword evidence="2" id="KW-0805">Transcription regulation</keyword>
<dbReference type="STRING" id="937218.SAMN06297251_104209"/>
<feature type="domain" description="HTH lysR-type" evidence="5">
    <location>
        <begin position="10"/>
        <end position="67"/>
    </location>
</feature>
<keyword evidence="4" id="KW-0804">Transcription</keyword>
<organism evidence="6 7">
    <name type="scientific">Fulvimarina manganoxydans</name>
    <dbReference type="NCBI Taxonomy" id="937218"/>
    <lineage>
        <taxon>Bacteria</taxon>
        <taxon>Pseudomonadati</taxon>
        <taxon>Pseudomonadota</taxon>
        <taxon>Alphaproteobacteria</taxon>
        <taxon>Hyphomicrobiales</taxon>
        <taxon>Aurantimonadaceae</taxon>
        <taxon>Fulvimarina</taxon>
    </lineage>
</organism>
<dbReference type="Gene3D" id="1.10.10.10">
    <property type="entry name" value="Winged helix-like DNA-binding domain superfamily/Winged helix DNA-binding domain"/>
    <property type="match status" value="1"/>
</dbReference>
<evidence type="ECO:0000313" key="6">
    <source>
        <dbReference type="EMBL" id="SMC60485.1"/>
    </source>
</evidence>
<protein>
    <submittedName>
        <fullName evidence="6">DNA-binding transcriptional regulator, LysR family</fullName>
    </submittedName>
</protein>
<dbReference type="SUPFAM" id="SSF53850">
    <property type="entry name" value="Periplasmic binding protein-like II"/>
    <property type="match status" value="1"/>
</dbReference>
<dbReference type="GO" id="GO:0003700">
    <property type="term" value="F:DNA-binding transcription factor activity"/>
    <property type="evidence" value="ECO:0007669"/>
    <property type="project" value="InterPro"/>
</dbReference>
<dbReference type="InterPro" id="IPR050176">
    <property type="entry name" value="LTTR"/>
</dbReference>
<dbReference type="PROSITE" id="PS50931">
    <property type="entry name" value="HTH_LYSR"/>
    <property type="match status" value="1"/>
</dbReference>
<evidence type="ECO:0000313" key="7">
    <source>
        <dbReference type="Proteomes" id="UP000192656"/>
    </source>
</evidence>
<dbReference type="RefSeq" id="WP_084409327.1">
    <property type="nucleotide sequence ID" value="NZ_FWXR01000004.1"/>
</dbReference>
<keyword evidence="3 6" id="KW-0238">DNA-binding</keyword>
<dbReference type="Pfam" id="PF03466">
    <property type="entry name" value="LysR_substrate"/>
    <property type="match status" value="1"/>
</dbReference>
<comment type="similarity">
    <text evidence="1">Belongs to the LysR transcriptional regulatory family.</text>
</comment>
<proteinExistence type="inferred from homology"/>
<dbReference type="InterPro" id="IPR000847">
    <property type="entry name" value="LysR_HTH_N"/>
</dbReference>
<dbReference type="PANTHER" id="PTHR30579">
    <property type="entry name" value="TRANSCRIPTIONAL REGULATOR"/>
    <property type="match status" value="1"/>
</dbReference>
<evidence type="ECO:0000256" key="1">
    <source>
        <dbReference type="ARBA" id="ARBA00009437"/>
    </source>
</evidence>
<dbReference type="InterPro" id="IPR036388">
    <property type="entry name" value="WH-like_DNA-bd_sf"/>
</dbReference>
<dbReference type="AlphaFoldDB" id="A0A1W2AIF3"/>
<reference evidence="6 7" key="1">
    <citation type="submission" date="2017-04" db="EMBL/GenBank/DDBJ databases">
        <authorList>
            <person name="Afonso C.L."/>
            <person name="Miller P.J."/>
            <person name="Scott M.A."/>
            <person name="Spackman E."/>
            <person name="Goraichik I."/>
            <person name="Dimitrov K.M."/>
            <person name="Suarez D.L."/>
            <person name="Swayne D.E."/>
        </authorList>
    </citation>
    <scope>NUCLEOTIDE SEQUENCE [LARGE SCALE GENOMIC DNA]</scope>
    <source>
        <strain evidence="6 7">CGMCC 1.10972</strain>
    </source>
</reference>
<dbReference type="OrthoDB" id="8097684at2"/>
<dbReference type="Proteomes" id="UP000192656">
    <property type="component" value="Unassembled WGS sequence"/>
</dbReference>
<dbReference type="Pfam" id="PF00126">
    <property type="entry name" value="HTH_1"/>
    <property type="match status" value="1"/>
</dbReference>
<dbReference type="SUPFAM" id="SSF46785">
    <property type="entry name" value="Winged helix' DNA-binding domain"/>
    <property type="match status" value="1"/>
</dbReference>
<sequence length="301" mass="32906">MNTASASLLIEMDLARTVVAICETQSFTRAAERIGRTPSAVSIQVKKLESLLGRELFQRQGRAVLPTPDGDVLLGYCRRMLQVNAEAVSHFLTPAVEGRVVFGAPDDIGHIAIPQILQRFAMTHPQVEIDVRLRTSEELRRMCDAGKLDLAVLSCRDYGARKVEIVHTEQLVWAGLRYGMAVEKEPLPLALSRTGCAWRQIAVQALEKAGRRFRIAYSSEHSQAQIAAVLADLAVAPLPESHVKPPLRRLGAAEGLPPLRRYEVALMKRDGAGEAVEALARTVIDSFADASIMEPNLEGAA</sequence>
<keyword evidence="7" id="KW-1185">Reference proteome</keyword>
<gene>
    <name evidence="6" type="ORF">SAMN06297251_104209</name>
</gene>
<evidence type="ECO:0000256" key="2">
    <source>
        <dbReference type="ARBA" id="ARBA00023015"/>
    </source>
</evidence>
<evidence type="ECO:0000256" key="4">
    <source>
        <dbReference type="ARBA" id="ARBA00023163"/>
    </source>
</evidence>
<dbReference type="PANTHER" id="PTHR30579:SF7">
    <property type="entry name" value="HTH-TYPE TRANSCRIPTIONAL REGULATOR LRHA-RELATED"/>
    <property type="match status" value="1"/>
</dbReference>
<dbReference type="InterPro" id="IPR036390">
    <property type="entry name" value="WH_DNA-bd_sf"/>
</dbReference>
<name>A0A1W2AIF3_9HYPH</name>
<dbReference type="Gene3D" id="3.40.190.10">
    <property type="entry name" value="Periplasmic binding protein-like II"/>
    <property type="match status" value="2"/>
</dbReference>